<feature type="transmembrane region" description="Helical" evidence="2">
    <location>
        <begin position="6"/>
        <end position="25"/>
    </location>
</feature>
<comment type="caution">
    <text evidence="4">The sequence shown here is derived from an EMBL/GenBank/DDBJ whole genome shotgun (WGS) entry which is preliminary data.</text>
</comment>
<evidence type="ECO:0000313" key="5">
    <source>
        <dbReference type="Proteomes" id="UP000601223"/>
    </source>
</evidence>
<proteinExistence type="predicted"/>
<reference evidence="4 5" key="1">
    <citation type="submission" date="2021-01" db="EMBL/GenBank/DDBJ databases">
        <title>Whole genome shotgun sequence of Catellatospora bangladeshensis NBRC 107357.</title>
        <authorList>
            <person name="Komaki H."/>
            <person name="Tamura T."/>
        </authorList>
    </citation>
    <scope>NUCLEOTIDE SEQUENCE [LARGE SCALE GENOMIC DNA]</scope>
    <source>
        <strain evidence="4 5">NBRC 107357</strain>
    </source>
</reference>
<evidence type="ECO:0000256" key="2">
    <source>
        <dbReference type="SAM" id="Phobius"/>
    </source>
</evidence>
<feature type="coiled-coil region" evidence="1">
    <location>
        <begin position="95"/>
        <end position="122"/>
    </location>
</feature>
<dbReference type="AlphaFoldDB" id="A0A8J3JSH8"/>
<dbReference type="Gene3D" id="3.40.220.10">
    <property type="entry name" value="Leucine Aminopeptidase, subunit E, domain 1"/>
    <property type="match status" value="1"/>
</dbReference>
<evidence type="ECO:0000313" key="4">
    <source>
        <dbReference type="EMBL" id="GIF85883.1"/>
    </source>
</evidence>
<sequence>MPSDKLALGAAAVFMALCLATFLWATRPSAAGRRQAILVFTWLCAALAATLVIFSLFPNSHAYGDLMGVTLGGAGAFVVLVWTAALRASRRSEQIDLLQGQLRERDDEIARLTEEIRDLNTADHPRRLDSTQLLLYRVVGAPGRRCVGIVTGDIRRARCAEVWVNSENTDMQMARASDHSISGLIRYEGAVRDETGRIVDDVISDELDRRIGARRPVPAGTVVVTGSGALASVGVNWIAHVATVHGEPGAGFRQVQELGRCVTNVLTAVGSPQHDYAARSVLFPLLGVGHGSGDLLRTVTTMATVIAGQLATDRDSSVETVYLLAYTDAELLICSQVLGSMTELKAE</sequence>
<name>A0A8J3JSH8_9ACTN</name>
<dbReference type="SUPFAM" id="SSF52949">
    <property type="entry name" value="Macro domain-like"/>
    <property type="match status" value="1"/>
</dbReference>
<feature type="transmembrane region" description="Helical" evidence="2">
    <location>
        <begin position="37"/>
        <end position="57"/>
    </location>
</feature>
<feature type="domain" description="Macro" evidence="3">
    <location>
        <begin position="134"/>
        <end position="342"/>
    </location>
</feature>
<dbReference type="PROSITE" id="PS51154">
    <property type="entry name" value="MACRO"/>
    <property type="match status" value="1"/>
</dbReference>
<dbReference type="Proteomes" id="UP000601223">
    <property type="component" value="Unassembled WGS sequence"/>
</dbReference>
<protein>
    <recommendedName>
        <fullName evidence="3">Macro domain-containing protein</fullName>
    </recommendedName>
</protein>
<feature type="transmembrane region" description="Helical" evidence="2">
    <location>
        <begin position="63"/>
        <end position="85"/>
    </location>
</feature>
<keyword evidence="2" id="KW-0812">Transmembrane</keyword>
<gene>
    <name evidence="4" type="ORF">Cba03nite_72320</name>
</gene>
<evidence type="ECO:0000256" key="1">
    <source>
        <dbReference type="SAM" id="Coils"/>
    </source>
</evidence>
<dbReference type="Pfam" id="PF01661">
    <property type="entry name" value="Macro"/>
    <property type="match status" value="1"/>
</dbReference>
<organism evidence="4 5">
    <name type="scientific">Catellatospora bangladeshensis</name>
    <dbReference type="NCBI Taxonomy" id="310355"/>
    <lineage>
        <taxon>Bacteria</taxon>
        <taxon>Bacillati</taxon>
        <taxon>Actinomycetota</taxon>
        <taxon>Actinomycetes</taxon>
        <taxon>Micromonosporales</taxon>
        <taxon>Micromonosporaceae</taxon>
        <taxon>Catellatospora</taxon>
    </lineage>
</organism>
<dbReference type="InterPro" id="IPR043472">
    <property type="entry name" value="Macro_dom-like"/>
</dbReference>
<accession>A0A8J3JSH8</accession>
<evidence type="ECO:0000259" key="3">
    <source>
        <dbReference type="PROSITE" id="PS51154"/>
    </source>
</evidence>
<dbReference type="RefSeq" id="WP_203756407.1">
    <property type="nucleotide sequence ID" value="NZ_BONF01000054.1"/>
</dbReference>
<dbReference type="EMBL" id="BONF01000054">
    <property type="protein sequence ID" value="GIF85883.1"/>
    <property type="molecule type" value="Genomic_DNA"/>
</dbReference>
<keyword evidence="5" id="KW-1185">Reference proteome</keyword>
<dbReference type="InterPro" id="IPR002589">
    <property type="entry name" value="Macro_dom"/>
</dbReference>
<keyword evidence="1" id="KW-0175">Coiled coil</keyword>
<keyword evidence="2" id="KW-1133">Transmembrane helix</keyword>
<keyword evidence="2" id="KW-0472">Membrane</keyword>